<gene>
    <name evidence="13" type="primary">LOC116203105</name>
</gene>
<dbReference type="AlphaFoldDB" id="A0A6P8D0L3"/>
<reference evidence="12" key="1">
    <citation type="journal article" date="2020" name="Plant Biotechnol. J.">
        <title>The pomegranate (Punica granatum L.) draft genome dissects genetic divergence between soft- and hard-seeded cultivars.</title>
        <authorList>
            <person name="Luo X."/>
            <person name="Li H."/>
            <person name="Wu Z."/>
            <person name="Yao W."/>
            <person name="Zhao P."/>
            <person name="Cao D."/>
            <person name="Yu H."/>
            <person name="Li K."/>
            <person name="Poudel K."/>
            <person name="Zhao D."/>
            <person name="Zhang F."/>
            <person name="Xia X."/>
            <person name="Chen L."/>
            <person name="Wang Q."/>
            <person name="Jing D."/>
            <person name="Cao S."/>
        </authorList>
    </citation>
    <scope>NUCLEOTIDE SEQUENCE [LARGE SCALE GENOMIC DNA]</scope>
    <source>
        <strain evidence="12">cv. Tunisia</strain>
    </source>
</reference>
<protein>
    <submittedName>
        <fullName evidence="13">S-type anion channel SLAH4-like</fullName>
    </submittedName>
</protein>
<feature type="transmembrane region" description="Helical" evidence="11">
    <location>
        <begin position="203"/>
        <end position="222"/>
    </location>
</feature>
<keyword evidence="6 11" id="KW-0812">Transmembrane</keyword>
<dbReference type="InterPro" id="IPR038665">
    <property type="entry name" value="Voltage-dep_anion_channel_sf"/>
</dbReference>
<evidence type="ECO:0000313" key="13">
    <source>
        <dbReference type="RefSeq" id="XP_031390627.1"/>
    </source>
</evidence>
<evidence type="ECO:0000313" key="12">
    <source>
        <dbReference type="Proteomes" id="UP000515151"/>
    </source>
</evidence>
<dbReference type="InterPro" id="IPR004695">
    <property type="entry name" value="SLAC1/Mae1/Ssu1/TehA"/>
</dbReference>
<keyword evidence="7 11" id="KW-1133">Transmembrane helix</keyword>
<comment type="subunit">
    <text evidence="3">Homotrimer.</text>
</comment>
<evidence type="ECO:0000256" key="4">
    <source>
        <dbReference type="ARBA" id="ARBA00022448"/>
    </source>
</evidence>
<evidence type="ECO:0000256" key="11">
    <source>
        <dbReference type="SAM" id="Phobius"/>
    </source>
</evidence>
<feature type="transmembrane region" description="Helical" evidence="11">
    <location>
        <begin position="103"/>
        <end position="128"/>
    </location>
</feature>
<feature type="transmembrane region" description="Helical" evidence="11">
    <location>
        <begin position="267"/>
        <end position="287"/>
    </location>
</feature>
<evidence type="ECO:0000256" key="8">
    <source>
        <dbReference type="ARBA" id="ARBA00023065"/>
    </source>
</evidence>
<evidence type="ECO:0000256" key="1">
    <source>
        <dbReference type="ARBA" id="ARBA00004651"/>
    </source>
</evidence>
<evidence type="ECO:0000256" key="10">
    <source>
        <dbReference type="ARBA" id="ARBA00054248"/>
    </source>
</evidence>
<feature type="transmembrane region" description="Helical" evidence="11">
    <location>
        <begin position="299"/>
        <end position="317"/>
    </location>
</feature>
<dbReference type="FunFam" id="1.50.10.150:FF:000003">
    <property type="entry name" value="S-type anion channel SLAH1"/>
    <property type="match status" value="1"/>
</dbReference>
<feature type="transmembrane region" description="Helical" evidence="11">
    <location>
        <begin position="329"/>
        <end position="347"/>
    </location>
</feature>
<accession>A0A6P8D0L3</accession>
<dbReference type="OrthoDB" id="1867618at2759"/>
<dbReference type="InterPro" id="IPR030183">
    <property type="entry name" value="SLAC/SLAH"/>
</dbReference>
<name>A0A6P8D0L3_PUNGR</name>
<dbReference type="RefSeq" id="XP_031390627.1">
    <property type="nucleotide sequence ID" value="XM_031534767.1"/>
</dbReference>
<reference evidence="13" key="2">
    <citation type="submission" date="2025-08" db="UniProtKB">
        <authorList>
            <consortium name="RefSeq"/>
        </authorList>
    </citation>
    <scope>IDENTIFICATION</scope>
    <source>
        <tissue evidence="13">Leaf</tissue>
    </source>
</reference>
<keyword evidence="8" id="KW-0406">Ion transport</keyword>
<dbReference type="PANTHER" id="PTHR31269:SF60">
    <property type="entry name" value="S-TYPE ANION CHANNEL SLAH1"/>
    <property type="match status" value="1"/>
</dbReference>
<comment type="similarity">
    <text evidence="2">Belongs to the SLAC1 S-type anion channel family.</text>
</comment>
<comment type="function">
    <text evidence="10">Slow, weak voltage-dependent S-type anion efflux channel involved in maintenance of anion homeostasis.</text>
</comment>
<dbReference type="GeneID" id="116203105"/>
<feature type="transmembrane region" description="Helical" evidence="11">
    <location>
        <begin position="353"/>
        <end position="376"/>
    </location>
</feature>
<dbReference type="PANTHER" id="PTHR31269">
    <property type="entry name" value="S-TYPE ANION CHANNEL SLAH3"/>
    <property type="match status" value="1"/>
</dbReference>
<keyword evidence="9 11" id="KW-0472">Membrane</keyword>
<evidence type="ECO:0000256" key="2">
    <source>
        <dbReference type="ARBA" id="ARBA00007808"/>
    </source>
</evidence>
<comment type="subcellular location">
    <subcellularLocation>
        <location evidence="1">Cell membrane</location>
        <topology evidence="1">Multi-pass membrane protein</topology>
    </subcellularLocation>
</comment>
<evidence type="ECO:0000256" key="5">
    <source>
        <dbReference type="ARBA" id="ARBA00022475"/>
    </source>
</evidence>
<dbReference type="Gene3D" id="1.50.10.150">
    <property type="entry name" value="Voltage-dependent anion channel"/>
    <property type="match status" value="1"/>
</dbReference>
<evidence type="ECO:0000256" key="6">
    <source>
        <dbReference type="ARBA" id="ARBA00022692"/>
    </source>
</evidence>
<evidence type="ECO:0000256" key="7">
    <source>
        <dbReference type="ARBA" id="ARBA00022989"/>
    </source>
</evidence>
<feature type="transmembrane region" description="Helical" evidence="11">
    <location>
        <begin position="174"/>
        <end position="191"/>
    </location>
</feature>
<sequence>MESLQIPHQPPMAMRPVLVDASQLASGVQPHHCRNRPNHQQTASPIRQLKPSILTRLHAGYFRISLSFASQALLLKMLTQPAAGNSSSNPPPLGHFLRSDGPFRSISLLFFWLLALVAQVLLSALYTLRCCFHFQLVKAEFFHHVGVNYLFAPWISWLVLLLSVPTAISEIKAPYLALWWAFAIPVVLLDVKIYGQWFTTEKRFLSMVANPTSLISVIGNLVGSRAASRVGWKESAVCLFSLGMAHYLVLFVTLYQRLSGGDRLPAMLRPVFFLFFAAPSMASLAWNSISGTFDTGSKMLFFLSLFLFASLACRPALFKKSMRKFNVAWWAYSFPLTFLALASAEYAQEVKGTMASVLMLVLSALSFLVFLGLMLLTVLNTHRILREDDPILRFDKDRSRN</sequence>
<proteinExistence type="inferred from homology"/>
<feature type="transmembrane region" description="Helical" evidence="11">
    <location>
        <begin position="149"/>
        <end position="168"/>
    </location>
</feature>
<keyword evidence="4" id="KW-0813">Transport</keyword>
<evidence type="ECO:0000256" key="9">
    <source>
        <dbReference type="ARBA" id="ARBA00023136"/>
    </source>
</evidence>
<keyword evidence="12" id="KW-1185">Reference proteome</keyword>
<keyword evidence="5" id="KW-1003">Cell membrane</keyword>
<evidence type="ECO:0000256" key="3">
    <source>
        <dbReference type="ARBA" id="ARBA00011233"/>
    </source>
</evidence>
<dbReference type="GO" id="GO:0005886">
    <property type="term" value="C:plasma membrane"/>
    <property type="evidence" value="ECO:0007669"/>
    <property type="project" value="UniProtKB-SubCell"/>
</dbReference>
<dbReference type="GO" id="GO:0006873">
    <property type="term" value="P:intracellular monoatomic ion homeostasis"/>
    <property type="evidence" value="ECO:0007669"/>
    <property type="project" value="InterPro"/>
</dbReference>
<feature type="transmembrane region" description="Helical" evidence="11">
    <location>
        <begin position="234"/>
        <end position="255"/>
    </location>
</feature>
<organism evidence="12 13">
    <name type="scientific">Punica granatum</name>
    <name type="common">Pomegranate</name>
    <dbReference type="NCBI Taxonomy" id="22663"/>
    <lineage>
        <taxon>Eukaryota</taxon>
        <taxon>Viridiplantae</taxon>
        <taxon>Streptophyta</taxon>
        <taxon>Embryophyta</taxon>
        <taxon>Tracheophyta</taxon>
        <taxon>Spermatophyta</taxon>
        <taxon>Magnoliopsida</taxon>
        <taxon>eudicotyledons</taxon>
        <taxon>Gunneridae</taxon>
        <taxon>Pentapetalae</taxon>
        <taxon>rosids</taxon>
        <taxon>malvids</taxon>
        <taxon>Myrtales</taxon>
        <taxon>Lythraceae</taxon>
        <taxon>Punica</taxon>
    </lineage>
</organism>
<dbReference type="CDD" id="cd09323">
    <property type="entry name" value="TDT_SLAC1_like"/>
    <property type="match status" value="1"/>
</dbReference>
<dbReference type="Pfam" id="PF03595">
    <property type="entry name" value="SLAC1"/>
    <property type="match status" value="1"/>
</dbReference>
<dbReference type="GO" id="GO:0008308">
    <property type="term" value="F:voltage-gated monoatomic anion channel activity"/>
    <property type="evidence" value="ECO:0007669"/>
    <property type="project" value="InterPro"/>
</dbReference>
<dbReference type="Proteomes" id="UP000515151">
    <property type="component" value="Chromosome 4"/>
</dbReference>